<keyword evidence="3" id="KW-1185">Reference proteome</keyword>
<keyword evidence="1" id="KW-1133">Transmembrane helix</keyword>
<dbReference type="EMBL" id="JAEOAQ010000005">
    <property type="protein sequence ID" value="KAG5418271.1"/>
    <property type="molecule type" value="Genomic_DNA"/>
</dbReference>
<dbReference type="AlphaFoldDB" id="A0A8H7ZE29"/>
<dbReference type="RefSeq" id="XP_067547387.1">
    <property type="nucleotide sequence ID" value="XM_067692801.1"/>
</dbReference>
<evidence type="ECO:0000313" key="3">
    <source>
        <dbReference type="Proteomes" id="UP000669133"/>
    </source>
</evidence>
<gene>
    <name evidence="2" type="ORF">I9W82_003799</name>
</gene>
<dbReference type="GeneID" id="93652428"/>
<evidence type="ECO:0000256" key="1">
    <source>
        <dbReference type="SAM" id="Phobius"/>
    </source>
</evidence>
<proteinExistence type="predicted"/>
<organism evidence="2 3">
    <name type="scientific">Candida metapsilosis</name>
    <dbReference type="NCBI Taxonomy" id="273372"/>
    <lineage>
        <taxon>Eukaryota</taxon>
        <taxon>Fungi</taxon>
        <taxon>Dikarya</taxon>
        <taxon>Ascomycota</taxon>
        <taxon>Saccharomycotina</taxon>
        <taxon>Pichiomycetes</taxon>
        <taxon>Debaryomycetaceae</taxon>
        <taxon>Candida/Lodderomyces clade</taxon>
        <taxon>Candida</taxon>
    </lineage>
</organism>
<name>A0A8H7ZE29_9ASCO</name>
<comment type="caution">
    <text evidence="2">The sequence shown here is derived from an EMBL/GenBank/DDBJ whole genome shotgun (WGS) entry which is preliminary data.</text>
</comment>
<dbReference type="Proteomes" id="UP000669133">
    <property type="component" value="Unassembled WGS sequence"/>
</dbReference>
<accession>A0A8H7ZE29</accession>
<keyword evidence="1" id="KW-0812">Transmembrane</keyword>
<evidence type="ECO:0000313" key="2">
    <source>
        <dbReference type="EMBL" id="KAG5418271.1"/>
    </source>
</evidence>
<keyword evidence="1" id="KW-0472">Membrane</keyword>
<sequence length="173" mass="19755">MSTTGFDTSSGRTTPEYDIIETENAIEKEALFDSIHQQDQATKDQCFSNQVCSKRPNQSATNDQECPVPDLYSYDPPKAFIEFVCNLELVKSANIRIERFQLKYEAAIVKTCFWIDYILSCVTVNCWPHELVHIFFGIGCFFLVLLLLIAAEERASEAKKALEDYTGQKYKIV</sequence>
<reference evidence="2 3" key="1">
    <citation type="submission" date="2020-12" db="EMBL/GenBank/DDBJ databases">
        <title>Effect of drift, selection, and recombination on the evolution of hybrid genomes in Candida yeast pathogens.</title>
        <authorList>
            <person name="Mixao V."/>
            <person name="Ksiezopolska E."/>
            <person name="Saus E."/>
            <person name="Boekhout T."/>
            <person name="Gacser A."/>
            <person name="Gabaldon T."/>
        </authorList>
    </citation>
    <scope>NUCLEOTIDE SEQUENCE [LARGE SCALE GENOMIC DNA]</scope>
    <source>
        <strain evidence="2 3">BP57</strain>
    </source>
</reference>
<protein>
    <submittedName>
        <fullName evidence="2">Uncharacterized protein</fullName>
    </submittedName>
</protein>
<feature type="transmembrane region" description="Helical" evidence="1">
    <location>
        <begin position="131"/>
        <end position="151"/>
    </location>
</feature>